<reference evidence="8" key="1">
    <citation type="journal article" date="2019" name="Int. J. Syst. Evol. Microbiol.">
        <title>The Global Catalogue of Microorganisms (GCM) 10K type strain sequencing project: providing services to taxonomists for standard genome sequencing and annotation.</title>
        <authorList>
            <consortium name="The Broad Institute Genomics Platform"/>
            <consortium name="The Broad Institute Genome Sequencing Center for Infectious Disease"/>
            <person name="Wu L."/>
            <person name="Ma J."/>
        </authorList>
    </citation>
    <scope>NUCLEOTIDE SEQUENCE [LARGE SCALE GENOMIC DNA]</scope>
    <source>
        <strain evidence="8">JCM 18302</strain>
    </source>
</reference>
<evidence type="ECO:0000313" key="7">
    <source>
        <dbReference type="EMBL" id="GAA5134574.1"/>
    </source>
</evidence>
<sequence>MLVAAALAVGAAGGGATAAHAADVRTAEAPARIAVGTNRTLVDTRTGEAFFPRGFNYVRLTPSPARPQNPYHSTFEPASYDPARADAALRRFASFGYNTVRVFIDPGDGQDNLASRPHGLGHGDADQRPADPAYLDNVADFVRKAAQHGVYVLPSLDVFPQNGYYRGVIAAATPPHNVEGRNRSYMYEGYIRAKEHYLATFTSEMKNRLGVLMSTFLALQTDNEAYYTVNTAPFQQKSGTVTVAGRTYDMAVPAQRQAAADDAIVAYADRTVAAVKGEDPALLVTMGAFTNKAVGKTFDGLSGQCGGAACSDPRYPVRMSTLTRDSDLDLFDLHTYLHPNRPIETDLDSMEWSAVEGVVINGEFGALHAEYNLDEARRGLVEHQVTTCSLGISGWLFWTWDTDEDATQRLFHRGNESGEAIGNSLAPASRPDACAARQAHPVTRPNPPLLPRPREGALPLPRPR</sequence>
<evidence type="ECO:0000256" key="1">
    <source>
        <dbReference type="ARBA" id="ARBA00022801"/>
    </source>
</evidence>
<dbReference type="Proteomes" id="UP001500804">
    <property type="component" value="Unassembled WGS sequence"/>
</dbReference>
<evidence type="ECO:0000259" key="6">
    <source>
        <dbReference type="Pfam" id="PF00150"/>
    </source>
</evidence>
<proteinExistence type="inferred from homology"/>
<evidence type="ECO:0000256" key="4">
    <source>
        <dbReference type="SAM" id="MobiDB-lite"/>
    </source>
</evidence>
<dbReference type="Pfam" id="PF00150">
    <property type="entry name" value="Cellulase"/>
    <property type="match status" value="1"/>
</dbReference>
<gene>
    <name evidence="7" type="ORF">GCM10023320_62580</name>
</gene>
<accession>A0ABP9NZM4</accession>
<organism evidence="7 8">
    <name type="scientific">Pseudonocardia adelaidensis</name>
    <dbReference type="NCBI Taxonomy" id="648754"/>
    <lineage>
        <taxon>Bacteria</taxon>
        <taxon>Bacillati</taxon>
        <taxon>Actinomycetota</taxon>
        <taxon>Actinomycetes</taxon>
        <taxon>Pseudonocardiales</taxon>
        <taxon>Pseudonocardiaceae</taxon>
        <taxon>Pseudonocardia</taxon>
    </lineage>
</organism>
<name>A0ABP9NZM4_9PSEU</name>
<dbReference type="InterPro" id="IPR001547">
    <property type="entry name" value="Glyco_hydro_5"/>
</dbReference>
<evidence type="ECO:0000256" key="2">
    <source>
        <dbReference type="ARBA" id="ARBA00023295"/>
    </source>
</evidence>
<dbReference type="Gene3D" id="3.20.20.80">
    <property type="entry name" value="Glycosidases"/>
    <property type="match status" value="1"/>
</dbReference>
<keyword evidence="2 3" id="KW-0326">Glycosidase</keyword>
<feature type="chain" id="PRO_5045120764" description="Glycoside hydrolase family 5 domain-containing protein" evidence="5">
    <location>
        <begin position="22"/>
        <end position="464"/>
    </location>
</feature>
<evidence type="ECO:0000256" key="3">
    <source>
        <dbReference type="RuleBase" id="RU361153"/>
    </source>
</evidence>
<dbReference type="EMBL" id="BAABJO010000030">
    <property type="protein sequence ID" value="GAA5134574.1"/>
    <property type="molecule type" value="Genomic_DNA"/>
</dbReference>
<keyword evidence="1 3" id="KW-0378">Hydrolase</keyword>
<comment type="similarity">
    <text evidence="3">Belongs to the glycosyl hydrolase 5 (cellulase A) family.</text>
</comment>
<evidence type="ECO:0000256" key="5">
    <source>
        <dbReference type="SAM" id="SignalP"/>
    </source>
</evidence>
<keyword evidence="8" id="KW-1185">Reference proteome</keyword>
<dbReference type="InterPro" id="IPR017853">
    <property type="entry name" value="GH"/>
</dbReference>
<comment type="caution">
    <text evidence="7">The sequence shown here is derived from an EMBL/GenBank/DDBJ whole genome shotgun (WGS) entry which is preliminary data.</text>
</comment>
<feature type="domain" description="Glycoside hydrolase family 5" evidence="6">
    <location>
        <begin position="79"/>
        <end position="401"/>
    </location>
</feature>
<evidence type="ECO:0000313" key="8">
    <source>
        <dbReference type="Proteomes" id="UP001500804"/>
    </source>
</evidence>
<feature type="region of interest" description="Disordered" evidence="4">
    <location>
        <begin position="421"/>
        <end position="464"/>
    </location>
</feature>
<dbReference type="SUPFAM" id="SSF51445">
    <property type="entry name" value="(Trans)glycosidases"/>
    <property type="match status" value="1"/>
</dbReference>
<feature type="signal peptide" evidence="5">
    <location>
        <begin position="1"/>
        <end position="21"/>
    </location>
</feature>
<keyword evidence="5" id="KW-0732">Signal</keyword>
<protein>
    <recommendedName>
        <fullName evidence="6">Glycoside hydrolase family 5 domain-containing protein</fullName>
    </recommendedName>
</protein>